<gene>
    <name evidence="1" type="ORF">N173_19375</name>
</gene>
<reference evidence="1 2" key="1">
    <citation type="submission" date="2013-08" db="EMBL/GenBank/DDBJ databases">
        <title>Study of Ammonical-Nitrogen removal by Nitrification Denitrification process using lab isolates.</title>
        <authorList>
            <person name="Khardenavis A.A."/>
            <person name="Pal R.R."/>
            <person name="Kapley A."/>
            <person name="Qureshi A."/>
            <person name="Purohit H.J."/>
        </authorList>
    </citation>
    <scope>NUCLEOTIDE SEQUENCE [LARGE SCALE GENOMIC DNA]</scope>
    <source>
        <strain evidence="1 2">EGD-HP18</strain>
    </source>
</reference>
<dbReference type="AlphaFoldDB" id="A0AAV3JY36"/>
<dbReference type="Gene3D" id="2.10.260.10">
    <property type="match status" value="1"/>
</dbReference>
<protein>
    <recommendedName>
        <fullName evidence="3">SpoVT-AbrB domain-containing protein</fullName>
    </recommendedName>
</protein>
<name>A0AAV3JY36_ACIBA</name>
<evidence type="ECO:0000313" key="1">
    <source>
        <dbReference type="EMBL" id="ERH68354.1"/>
    </source>
</evidence>
<dbReference type="Proteomes" id="UP000016517">
    <property type="component" value="Unassembled WGS sequence"/>
</dbReference>
<sequence length="95" mass="10850">MNTDALCRILKLKQDRIMVNRCKHIIIYVKTRKLLTEAYFVQTTYVKIYKSGNGQAISLKKNTLQEAGLKVGDDIEVKVKSGQIVLTKSDSFKEK</sequence>
<evidence type="ECO:0008006" key="3">
    <source>
        <dbReference type="Google" id="ProtNLM"/>
    </source>
</evidence>
<evidence type="ECO:0000313" key="2">
    <source>
        <dbReference type="Proteomes" id="UP000016517"/>
    </source>
</evidence>
<dbReference type="InterPro" id="IPR037914">
    <property type="entry name" value="SpoVT-AbrB_sf"/>
</dbReference>
<comment type="caution">
    <text evidence="1">The sequence shown here is derived from an EMBL/GenBank/DDBJ whole genome shotgun (WGS) entry which is preliminary data.</text>
</comment>
<proteinExistence type="predicted"/>
<accession>A0AAV3JY36</accession>
<organism evidence="1 2">
    <name type="scientific">Acinetobacter baumannii EGD-HP18</name>
    <dbReference type="NCBI Taxonomy" id="1358412"/>
    <lineage>
        <taxon>Bacteria</taxon>
        <taxon>Pseudomonadati</taxon>
        <taxon>Pseudomonadota</taxon>
        <taxon>Gammaproteobacteria</taxon>
        <taxon>Moraxellales</taxon>
        <taxon>Moraxellaceae</taxon>
        <taxon>Acinetobacter</taxon>
        <taxon>Acinetobacter calcoaceticus/baumannii complex</taxon>
    </lineage>
</organism>
<dbReference type="SUPFAM" id="SSF89447">
    <property type="entry name" value="AbrB/MazE/MraZ-like"/>
    <property type="match status" value="1"/>
</dbReference>
<dbReference type="EMBL" id="AVST01000078">
    <property type="protein sequence ID" value="ERH68354.1"/>
    <property type="molecule type" value="Genomic_DNA"/>
</dbReference>